<feature type="region of interest" description="Disordered" evidence="1">
    <location>
        <begin position="696"/>
        <end position="715"/>
    </location>
</feature>
<gene>
    <name evidence="2" type="ORF">EYR41_004121</name>
</gene>
<protein>
    <submittedName>
        <fullName evidence="2">Uncharacterized protein</fullName>
    </submittedName>
</protein>
<feature type="region of interest" description="Disordered" evidence="1">
    <location>
        <begin position="582"/>
        <end position="610"/>
    </location>
</feature>
<name>A0A8H2HTU4_ORBOL</name>
<organism evidence="2 3">
    <name type="scientific">Orbilia oligospora</name>
    <name type="common">Nematode-trapping fungus</name>
    <name type="synonym">Arthrobotrys oligospora</name>
    <dbReference type="NCBI Taxonomy" id="2813651"/>
    <lineage>
        <taxon>Eukaryota</taxon>
        <taxon>Fungi</taxon>
        <taxon>Dikarya</taxon>
        <taxon>Ascomycota</taxon>
        <taxon>Pezizomycotina</taxon>
        <taxon>Orbiliomycetes</taxon>
        <taxon>Orbiliales</taxon>
        <taxon>Orbiliaceae</taxon>
        <taxon>Orbilia</taxon>
    </lineage>
</organism>
<reference evidence="2 3" key="1">
    <citation type="submission" date="2019-03" db="EMBL/GenBank/DDBJ databases">
        <title>Nematode-trapping fungi genome.</title>
        <authorList>
            <person name="Vidal-Diez De Ulzurrun G."/>
        </authorList>
    </citation>
    <scope>NUCLEOTIDE SEQUENCE [LARGE SCALE GENOMIC DNA]</scope>
    <source>
        <strain evidence="2 3">TWF154</strain>
    </source>
</reference>
<sequence length="841" mass="95630">MHKPKHESYPRARDRFNDHDPYYFRGRRTVPNMRSLLQNTEKEDLTSLELPQSEKRVNGQDNDITSSLAANQTPKCHIDKWKNNILPSKPAQTLNSKIKNKVSATSSPSSASSSSSSSSSSLSPPPQPSPSKPQENIQEKRDMGSSKASSQDGNQDLTIGGQKLLEAPPSKGPLPPNNTLPSLIPTASKGSSQIRPFIPQIILRPPPQKQQQHRQLKLKKGSSFSSSSSHDEDSLLSWEREYLSQIKQTPKPKKSSKEDPPAPWGQDIPHPILPKPSPDKGIKIFHPETLPNDFNLPICEAWLQSLTDGNIRFPYGRIHHPPPSSVDTPFGLTIKISIPSDKYYVFHCHDLIEFATIWLKEFHKVQNKYLPQLQPMNALKPGTFTASEPMFYGVHDPNPTKGERDFISPYVRGVWTGERVEYNRATFLSKMFEECPSTEGKVNMAVMICLMTIYSRKEVTVITSLGQLVEKSRESLFVLEGWVGRCLSDSGYSRLVTITDDFFKYVYMRFRRLHKISPMYEYTSIENQHEGLKPLARVILRRDSKEDVLGRKTPIHWKRMRSDDYLLLLKKCIIEGERNDARREQIRQSTKSNATAATDSSQAASSKWDSTASTKVEDAELSCCTIFPTGKVDITKELHDDHPHEDQLLWFLLTLYAPTFHTHLTPLLAAPQNAILTTPNITTGIHDLKAWLDPYNDSEDEKEDQKSPPPTENPHFEKIFRKKKETKPITPLQTDATYKLYCQCFEAHLAEGCYPVPTYGWEMYPHLVYFKAREGIPLPSLEIINLHRAIAIAATESGAWGAGDEILAAEEKKWHQCCKTYEPHYCLISSMKFPEREEWKE</sequence>
<feature type="compositionally biased region" description="Polar residues" evidence="1">
    <location>
        <begin position="146"/>
        <end position="157"/>
    </location>
</feature>
<evidence type="ECO:0000313" key="3">
    <source>
        <dbReference type="Proteomes" id="UP000297595"/>
    </source>
</evidence>
<feature type="compositionally biased region" description="Basic residues" evidence="1">
    <location>
        <begin position="211"/>
        <end position="220"/>
    </location>
</feature>
<proteinExistence type="predicted"/>
<feature type="compositionally biased region" description="Low complexity" evidence="1">
    <location>
        <begin position="106"/>
        <end position="122"/>
    </location>
</feature>
<feature type="region of interest" description="Disordered" evidence="1">
    <location>
        <begin position="1"/>
        <end position="190"/>
    </location>
</feature>
<dbReference type="Proteomes" id="UP000297595">
    <property type="component" value="Unassembled WGS sequence"/>
</dbReference>
<dbReference type="AlphaFoldDB" id="A0A8H2HTU4"/>
<evidence type="ECO:0000256" key="1">
    <source>
        <dbReference type="SAM" id="MobiDB-lite"/>
    </source>
</evidence>
<accession>A0A8H2HTU4</accession>
<evidence type="ECO:0000313" key="2">
    <source>
        <dbReference type="EMBL" id="TGJ72211.1"/>
    </source>
</evidence>
<feature type="compositionally biased region" description="Polar residues" evidence="1">
    <location>
        <begin position="59"/>
        <end position="74"/>
    </location>
</feature>
<feature type="compositionally biased region" description="Basic and acidic residues" evidence="1">
    <location>
        <begin position="1"/>
        <end position="22"/>
    </location>
</feature>
<feature type="region of interest" description="Disordered" evidence="1">
    <location>
        <begin position="204"/>
        <end position="232"/>
    </location>
</feature>
<dbReference type="EMBL" id="SOZJ01000002">
    <property type="protein sequence ID" value="TGJ72211.1"/>
    <property type="molecule type" value="Genomic_DNA"/>
</dbReference>
<feature type="region of interest" description="Disordered" evidence="1">
    <location>
        <begin position="246"/>
        <end position="279"/>
    </location>
</feature>
<feature type="compositionally biased region" description="Low complexity" evidence="1">
    <location>
        <begin position="592"/>
        <end position="606"/>
    </location>
</feature>
<feature type="compositionally biased region" description="Polar residues" evidence="1">
    <location>
        <begin position="90"/>
        <end position="105"/>
    </location>
</feature>
<comment type="caution">
    <text evidence="2">The sequence shown here is derived from an EMBL/GenBank/DDBJ whole genome shotgun (WGS) entry which is preliminary data.</text>
</comment>